<feature type="compositionally biased region" description="Basic and acidic residues" evidence="1">
    <location>
        <begin position="13"/>
        <end position="30"/>
    </location>
</feature>
<dbReference type="AlphaFoldDB" id="A0A8J2NVJ5"/>
<proteinExistence type="predicted"/>
<gene>
    <name evidence="2" type="ORF">AFUS01_LOCUS5691</name>
</gene>
<evidence type="ECO:0000313" key="3">
    <source>
        <dbReference type="Proteomes" id="UP000708208"/>
    </source>
</evidence>
<feature type="compositionally biased region" description="Polar residues" evidence="1">
    <location>
        <begin position="172"/>
        <end position="186"/>
    </location>
</feature>
<organism evidence="2 3">
    <name type="scientific">Allacma fusca</name>
    <dbReference type="NCBI Taxonomy" id="39272"/>
    <lineage>
        <taxon>Eukaryota</taxon>
        <taxon>Metazoa</taxon>
        <taxon>Ecdysozoa</taxon>
        <taxon>Arthropoda</taxon>
        <taxon>Hexapoda</taxon>
        <taxon>Collembola</taxon>
        <taxon>Symphypleona</taxon>
        <taxon>Sminthuridae</taxon>
        <taxon>Allacma</taxon>
    </lineage>
</organism>
<name>A0A8J2NVJ5_9HEXA</name>
<feature type="region of interest" description="Disordered" evidence="1">
    <location>
        <begin position="144"/>
        <end position="186"/>
    </location>
</feature>
<sequence>MESCLVEWQGPRPKPDGDQDKALEIDDGRQSRVSRRQILQATWLLDTDRAEEEEEELIVPHLTPSMKPPHIDYDSDSTLTDDTDTHTYAFADAHDEVISIASSATLDSESLQGVYNPEEGNSPEMDLTAEALALDVKRVREIFEQRQKPGRNPKKENSPQPIIAPNLPPRNFQDSGVTHNKSNNTSHLHWINKSPLSQSSTHLNQLASYDLVDLLVNDRVVIEDSPDIFQTVRSTTKSTKR</sequence>
<dbReference type="Proteomes" id="UP000708208">
    <property type="component" value="Unassembled WGS sequence"/>
</dbReference>
<feature type="region of interest" description="Disordered" evidence="1">
    <location>
        <begin position="1"/>
        <end position="31"/>
    </location>
</feature>
<accession>A0A8J2NVJ5</accession>
<evidence type="ECO:0000313" key="2">
    <source>
        <dbReference type="EMBL" id="CAG7716164.1"/>
    </source>
</evidence>
<comment type="caution">
    <text evidence="2">The sequence shown here is derived from an EMBL/GenBank/DDBJ whole genome shotgun (WGS) entry which is preliminary data.</text>
</comment>
<evidence type="ECO:0000256" key="1">
    <source>
        <dbReference type="SAM" id="MobiDB-lite"/>
    </source>
</evidence>
<keyword evidence="3" id="KW-1185">Reference proteome</keyword>
<reference evidence="2" key="1">
    <citation type="submission" date="2021-06" db="EMBL/GenBank/DDBJ databases">
        <authorList>
            <person name="Hodson N. C."/>
            <person name="Mongue J. A."/>
            <person name="Jaron S. K."/>
        </authorList>
    </citation>
    <scope>NUCLEOTIDE SEQUENCE</scope>
</reference>
<dbReference type="EMBL" id="CAJVCH010036338">
    <property type="protein sequence ID" value="CAG7716164.1"/>
    <property type="molecule type" value="Genomic_DNA"/>
</dbReference>
<protein>
    <submittedName>
        <fullName evidence="2">Uncharacterized protein</fullName>
    </submittedName>
</protein>
<feature type="compositionally biased region" description="Basic and acidic residues" evidence="1">
    <location>
        <begin position="144"/>
        <end position="157"/>
    </location>
</feature>